<name>A0A9P0ZYG9_CUSEU</name>
<comment type="caution">
    <text evidence="1">The sequence shown here is derived from an EMBL/GenBank/DDBJ whole genome shotgun (WGS) entry which is preliminary data.</text>
</comment>
<dbReference type="Proteomes" id="UP001152484">
    <property type="component" value="Unassembled WGS sequence"/>
</dbReference>
<sequence length="103" mass="11954">MNPFSQIPGGIRYPQTSMGYSPFTPYPPYTPQLYAPHQNYSPIQQNIQSYYSYSPTMQPSLSKNNFCSFCGGCHHISFCPVKRAYDHSYWTTAYLIDYISREK</sequence>
<evidence type="ECO:0000313" key="2">
    <source>
        <dbReference type="Proteomes" id="UP001152484"/>
    </source>
</evidence>
<protein>
    <submittedName>
        <fullName evidence="1">Uncharacterized protein</fullName>
    </submittedName>
</protein>
<gene>
    <name evidence="1" type="ORF">CEURO_LOCUS20772</name>
</gene>
<accession>A0A9P0ZYG9</accession>
<dbReference type="AlphaFoldDB" id="A0A9P0ZYG9"/>
<reference evidence="1" key="1">
    <citation type="submission" date="2022-07" db="EMBL/GenBank/DDBJ databases">
        <authorList>
            <person name="Macas J."/>
            <person name="Novak P."/>
            <person name="Neumann P."/>
        </authorList>
    </citation>
    <scope>NUCLEOTIDE SEQUENCE</scope>
</reference>
<evidence type="ECO:0000313" key="1">
    <source>
        <dbReference type="EMBL" id="CAH9115346.1"/>
    </source>
</evidence>
<dbReference type="EMBL" id="CAMAPE010000066">
    <property type="protein sequence ID" value="CAH9115346.1"/>
    <property type="molecule type" value="Genomic_DNA"/>
</dbReference>
<organism evidence="1 2">
    <name type="scientific">Cuscuta europaea</name>
    <name type="common">European dodder</name>
    <dbReference type="NCBI Taxonomy" id="41803"/>
    <lineage>
        <taxon>Eukaryota</taxon>
        <taxon>Viridiplantae</taxon>
        <taxon>Streptophyta</taxon>
        <taxon>Embryophyta</taxon>
        <taxon>Tracheophyta</taxon>
        <taxon>Spermatophyta</taxon>
        <taxon>Magnoliopsida</taxon>
        <taxon>eudicotyledons</taxon>
        <taxon>Gunneridae</taxon>
        <taxon>Pentapetalae</taxon>
        <taxon>asterids</taxon>
        <taxon>lamiids</taxon>
        <taxon>Solanales</taxon>
        <taxon>Convolvulaceae</taxon>
        <taxon>Cuscuteae</taxon>
        <taxon>Cuscuta</taxon>
        <taxon>Cuscuta subgen. Cuscuta</taxon>
    </lineage>
</organism>
<keyword evidence="2" id="KW-1185">Reference proteome</keyword>
<proteinExistence type="predicted"/>